<gene>
    <name evidence="2" type="ORF">Q4521_22810</name>
</gene>
<organism evidence="2 3">
    <name type="scientific">Saccharophagus degradans</name>
    <dbReference type="NCBI Taxonomy" id="86304"/>
    <lineage>
        <taxon>Bacteria</taxon>
        <taxon>Pseudomonadati</taxon>
        <taxon>Pseudomonadota</taxon>
        <taxon>Gammaproteobacteria</taxon>
        <taxon>Cellvibrionales</taxon>
        <taxon>Cellvibrionaceae</taxon>
        <taxon>Saccharophagus</taxon>
    </lineage>
</organism>
<dbReference type="AlphaFoldDB" id="A0AAW7XFL5"/>
<evidence type="ECO:0000313" key="3">
    <source>
        <dbReference type="Proteomes" id="UP001169760"/>
    </source>
</evidence>
<evidence type="ECO:0000313" key="2">
    <source>
        <dbReference type="EMBL" id="MDO6425321.1"/>
    </source>
</evidence>
<feature type="compositionally biased region" description="Basic and acidic residues" evidence="1">
    <location>
        <begin position="34"/>
        <end position="48"/>
    </location>
</feature>
<protein>
    <submittedName>
        <fullName evidence="2">Uncharacterized protein</fullName>
    </submittedName>
</protein>
<feature type="non-terminal residue" evidence="2">
    <location>
        <position position="69"/>
    </location>
</feature>
<accession>A0AAW7XFL5</accession>
<reference evidence="2" key="1">
    <citation type="submission" date="2023-07" db="EMBL/GenBank/DDBJ databases">
        <title>Genome content predicts the carbon catabolic preferences of heterotrophic bacteria.</title>
        <authorList>
            <person name="Gralka M."/>
        </authorList>
    </citation>
    <scope>NUCLEOTIDE SEQUENCE</scope>
    <source>
        <strain evidence="2">I3M17_2</strain>
    </source>
</reference>
<evidence type="ECO:0000256" key="1">
    <source>
        <dbReference type="SAM" id="MobiDB-lite"/>
    </source>
</evidence>
<dbReference type="RefSeq" id="WP_303494825.1">
    <property type="nucleotide sequence ID" value="NZ_JAUOPB010000625.1"/>
</dbReference>
<proteinExistence type="predicted"/>
<comment type="caution">
    <text evidence="2">The sequence shown here is derived from an EMBL/GenBank/DDBJ whole genome shotgun (WGS) entry which is preliminary data.</text>
</comment>
<name>A0AAW7XFL5_9GAMM</name>
<sequence length="69" mass="7793">MREHTTEKQRGSEAARQRNGECVFVPCSRGCGARCDESSRRKTRTTDRRRSRGSDTSPRPGQTPCRTPP</sequence>
<feature type="region of interest" description="Disordered" evidence="1">
    <location>
        <begin position="30"/>
        <end position="69"/>
    </location>
</feature>
<dbReference type="EMBL" id="JAUOPB010000625">
    <property type="protein sequence ID" value="MDO6425321.1"/>
    <property type="molecule type" value="Genomic_DNA"/>
</dbReference>
<dbReference type="Proteomes" id="UP001169760">
    <property type="component" value="Unassembled WGS sequence"/>
</dbReference>